<dbReference type="SUPFAM" id="SSF50985">
    <property type="entry name" value="RCC1/BLIP-II"/>
    <property type="match status" value="2"/>
</dbReference>
<reference evidence="4 5" key="1">
    <citation type="submission" date="2021-12" db="EMBL/GenBank/DDBJ databases">
        <title>Discovery of the Pendulisporaceae a myxobacterial family with distinct sporulation behavior and unique specialized metabolism.</title>
        <authorList>
            <person name="Garcia R."/>
            <person name="Popoff A."/>
            <person name="Bader C.D."/>
            <person name="Loehr J."/>
            <person name="Walesch S."/>
            <person name="Walt C."/>
            <person name="Boldt J."/>
            <person name="Bunk B."/>
            <person name="Haeckl F.J.F.P.J."/>
            <person name="Gunesch A.P."/>
            <person name="Birkelbach J."/>
            <person name="Nuebel U."/>
            <person name="Pietschmann T."/>
            <person name="Bach T."/>
            <person name="Mueller R."/>
        </authorList>
    </citation>
    <scope>NUCLEOTIDE SEQUENCE [LARGE SCALE GENOMIC DNA]</scope>
    <source>
        <strain evidence="4 5">MSr11954</strain>
    </source>
</reference>
<keyword evidence="1" id="KW-0344">Guanine-nucleotide releasing factor</keyword>
<evidence type="ECO:0000259" key="3">
    <source>
        <dbReference type="Pfam" id="PF25390"/>
    </source>
</evidence>
<evidence type="ECO:0000256" key="2">
    <source>
        <dbReference type="ARBA" id="ARBA00022737"/>
    </source>
</evidence>
<dbReference type="PRINTS" id="PR00633">
    <property type="entry name" value="RCCNDNSATION"/>
</dbReference>
<evidence type="ECO:0000313" key="4">
    <source>
        <dbReference type="EMBL" id="WXB11715.1"/>
    </source>
</evidence>
<accession>A0ABZ2LRC1</accession>
<dbReference type="RefSeq" id="WP_394821337.1">
    <property type="nucleotide sequence ID" value="NZ_CP089984.1"/>
</dbReference>
<keyword evidence="5" id="KW-1185">Reference proteome</keyword>
<dbReference type="EMBL" id="CP089984">
    <property type="protein sequence ID" value="WXB11715.1"/>
    <property type="molecule type" value="Genomic_DNA"/>
</dbReference>
<evidence type="ECO:0000313" key="5">
    <source>
        <dbReference type="Proteomes" id="UP001370348"/>
    </source>
</evidence>
<dbReference type="InterPro" id="IPR051553">
    <property type="entry name" value="Ran_GTPase-activating"/>
</dbReference>
<sequence>MTTKHRRLRLVKWTVGLAVAACLLGSCKKRQKGPAFQADDIAVGGAHACAVMKEGFLRCWGRNDLGQLGDGTRANRLRPVRLESPTRVTQVAAGGSTTCATLEDGAAITCWGELAGDTASLHDVAEIAIGPHQACARSKAGKVACWGAGRAPVPVDDLDEVHSIAVGGEHVCAILKEDGSVRCWGKNDLGQLGDGTTMDRPKPVAVSGVRGAIQIATGAAHTCITTLDRTASCWGSNRYGQLGDGTRTDRPSPVPVDRLDAVRAVALGDGHTCARLYDGTLRCWGQNDSGQQNDGTHTDREVPGMISGLFDVQQLALGNGTVCARLADGAVRCWGRNEYGQAGDGTHEERPVPVTVRW</sequence>
<gene>
    <name evidence="4" type="ORF">LZC94_28135</name>
</gene>
<proteinExistence type="predicted"/>
<dbReference type="PROSITE" id="PS50012">
    <property type="entry name" value="RCC1_3"/>
    <property type="match status" value="5"/>
</dbReference>
<dbReference type="InterPro" id="IPR058923">
    <property type="entry name" value="RCC1-like_dom"/>
</dbReference>
<dbReference type="PANTHER" id="PTHR45982">
    <property type="entry name" value="REGULATOR OF CHROMOSOME CONDENSATION"/>
    <property type="match status" value="1"/>
</dbReference>
<protein>
    <recommendedName>
        <fullName evidence="3">RCC1-like domain-containing protein</fullName>
    </recommendedName>
</protein>
<dbReference type="InterPro" id="IPR000408">
    <property type="entry name" value="Reg_chr_condens"/>
</dbReference>
<dbReference type="PANTHER" id="PTHR45982:SF1">
    <property type="entry name" value="REGULATOR OF CHROMOSOME CONDENSATION"/>
    <property type="match status" value="1"/>
</dbReference>
<dbReference type="InterPro" id="IPR009091">
    <property type="entry name" value="RCC1/BLIP-II"/>
</dbReference>
<dbReference type="Gene3D" id="2.130.10.30">
    <property type="entry name" value="Regulator of chromosome condensation 1/beta-lactamase-inhibitor protein II"/>
    <property type="match status" value="2"/>
</dbReference>
<evidence type="ECO:0000256" key="1">
    <source>
        <dbReference type="ARBA" id="ARBA00022658"/>
    </source>
</evidence>
<feature type="domain" description="RCC1-like" evidence="3">
    <location>
        <begin position="39"/>
        <end position="355"/>
    </location>
</feature>
<keyword evidence="2" id="KW-0677">Repeat</keyword>
<dbReference type="Pfam" id="PF25390">
    <property type="entry name" value="WD40_RLD"/>
    <property type="match status" value="1"/>
</dbReference>
<dbReference type="PROSITE" id="PS51257">
    <property type="entry name" value="PROKAR_LIPOPROTEIN"/>
    <property type="match status" value="1"/>
</dbReference>
<organism evidence="4 5">
    <name type="scientific">Pendulispora albinea</name>
    <dbReference type="NCBI Taxonomy" id="2741071"/>
    <lineage>
        <taxon>Bacteria</taxon>
        <taxon>Pseudomonadati</taxon>
        <taxon>Myxococcota</taxon>
        <taxon>Myxococcia</taxon>
        <taxon>Myxococcales</taxon>
        <taxon>Sorangiineae</taxon>
        <taxon>Pendulisporaceae</taxon>
        <taxon>Pendulispora</taxon>
    </lineage>
</organism>
<name>A0ABZ2LRC1_9BACT</name>
<dbReference type="Proteomes" id="UP001370348">
    <property type="component" value="Chromosome"/>
</dbReference>